<feature type="compositionally biased region" description="Polar residues" evidence="5">
    <location>
        <begin position="176"/>
        <end position="193"/>
    </location>
</feature>
<keyword evidence="3 6" id="KW-1133">Transmembrane helix</keyword>
<proteinExistence type="predicted"/>
<protein>
    <recommendedName>
        <fullName evidence="9">DUF106 domain-containing protein</fullName>
    </recommendedName>
</protein>
<dbReference type="EMBL" id="CP104013">
    <property type="protein sequence ID" value="UYP48068.1"/>
    <property type="molecule type" value="Genomic_DNA"/>
</dbReference>
<comment type="subcellular location">
    <subcellularLocation>
        <location evidence="1">Membrane</location>
        <topology evidence="1">Multi-pass membrane protein</topology>
    </subcellularLocation>
</comment>
<evidence type="ECO:0000313" key="7">
    <source>
        <dbReference type="EMBL" id="UYP48068.1"/>
    </source>
</evidence>
<sequence>MFLQTDPTIAPPNVIWTIAGICIAMSLFSQWFSKRFSVSREQQMETQRRTQELQARMKEARGDQEAMMRMNQEMMELMKGMYKTQLIPMLIRSVIWFGLWGLLNLFFGDYDEYLPFNFVMGRKLFSLYIFVSLCFSVVLVGGKMIARKLNPEKHAKQEVIVDHINALDTKIMYASENPQNHPPQQEYTSSSSYFEEPPKKDWKKRLDE</sequence>
<organism evidence="7 8">
    <name type="scientific">Candidatus Lokiarchaeum ossiferum</name>
    <dbReference type="NCBI Taxonomy" id="2951803"/>
    <lineage>
        <taxon>Archaea</taxon>
        <taxon>Promethearchaeati</taxon>
        <taxon>Promethearchaeota</taxon>
        <taxon>Promethearchaeia</taxon>
        <taxon>Promethearchaeales</taxon>
        <taxon>Promethearchaeaceae</taxon>
        <taxon>Candidatus Lokiarchaeum</taxon>
    </lineage>
</organism>
<feature type="region of interest" description="Disordered" evidence="5">
    <location>
        <begin position="175"/>
        <end position="208"/>
    </location>
</feature>
<feature type="transmembrane region" description="Helical" evidence="6">
    <location>
        <begin position="127"/>
        <end position="146"/>
    </location>
</feature>
<feature type="transmembrane region" description="Helical" evidence="6">
    <location>
        <begin position="86"/>
        <end position="107"/>
    </location>
</feature>
<evidence type="ECO:0000256" key="4">
    <source>
        <dbReference type="ARBA" id="ARBA00023136"/>
    </source>
</evidence>
<accession>A0ABY6HX16</accession>
<dbReference type="SMART" id="SM01415">
    <property type="entry name" value="DUF106"/>
    <property type="match status" value="1"/>
</dbReference>
<dbReference type="Proteomes" id="UP001208689">
    <property type="component" value="Chromosome"/>
</dbReference>
<keyword evidence="4 6" id="KW-0472">Membrane</keyword>
<evidence type="ECO:0000256" key="3">
    <source>
        <dbReference type="ARBA" id="ARBA00022989"/>
    </source>
</evidence>
<keyword evidence="8" id="KW-1185">Reference proteome</keyword>
<dbReference type="Pfam" id="PF01956">
    <property type="entry name" value="EMC3_TMCO1"/>
    <property type="match status" value="1"/>
</dbReference>
<dbReference type="InterPro" id="IPR002809">
    <property type="entry name" value="EMC3/TMCO1"/>
</dbReference>
<name>A0ABY6HX16_9ARCH</name>
<feature type="compositionally biased region" description="Basic and acidic residues" evidence="5">
    <location>
        <begin position="196"/>
        <end position="208"/>
    </location>
</feature>
<evidence type="ECO:0008006" key="9">
    <source>
        <dbReference type="Google" id="ProtNLM"/>
    </source>
</evidence>
<evidence type="ECO:0000256" key="2">
    <source>
        <dbReference type="ARBA" id="ARBA00022692"/>
    </source>
</evidence>
<evidence type="ECO:0000313" key="8">
    <source>
        <dbReference type="Proteomes" id="UP001208689"/>
    </source>
</evidence>
<evidence type="ECO:0000256" key="5">
    <source>
        <dbReference type="SAM" id="MobiDB-lite"/>
    </source>
</evidence>
<reference evidence="7" key="1">
    <citation type="submission" date="2022-09" db="EMBL/GenBank/DDBJ databases">
        <title>Actin cytoskeleton and complex cell architecture in an #Asgard archaeon.</title>
        <authorList>
            <person name="Ponce Toledo R.I."/>
            <person name="Schleper C."/>
            <person name="Rodrigues Oliveira T."/>
            <person name="Wollweber F."/>
            <person name="Xu J."/>
            <person name="Rittmann S."/>
            <person name="Klingl A."/>
            <person name="Pilhofer M."/>
        </authorList>
    </citation>
    <scope>NUCLEOTIDE SEQUENCE</scope>
    <source>
        <strain evidence="7">B-35</strain>
    </source>
</reference>
<evidence type="ECO:0000256" key="1">
    <source>
        <dbReference type="ARBA" id="ARBA00004141"/>
    </source>
</evidence>
<evidence type="ECO:0000256" key="6">
    <source>
        <dbReference type="SAM" id="Phobius"/>
    </source>
</evidence>
<keyword evidence="2 6" id="KW-0812">Transmembrane</keyword>
<gene>
    <name evidence="7" type="ORF">NEF87_004353</name>
</gene>
<feature type="transmembrane region" description="Helical" evidence="6">
    <location>
        <begin position="14"/>
        <end position="32"/>
    </location>
</feature>